<dbReference type="EMBL" id="BSBI01000001">
    <property type="protein sequence ID" value="GLF93367.1"/>
    <property type="molecule type" value="Genomic_DNA"/>
</dbReference>
<keyword evidence="3" id="KW-1185">Reference proteome</keyword>
<dbReference type="Pfam" id="PF04149">
    <property type="entry name" value="DUF397"/>
    <property type="match status" value="1"/>
</dbReference>
<dbReference type="Proteomes" id="UP001291653">
    <property type="component" value="Unassembled WGS sequence"/>
</dbReference>
<dbReference type="RefSeq" id="WP_323445442.1">
    <property type="nucleotide sequence ID" value="NZ_BSBI01000001.1"/>
</dbReference>
<gene>
    <name evidence="2" type="ORF">SYYSPA8_03740</name>
</gene>
<protein>
    <submittedName>
        <fullName evidence="2">DUF397 domain-containing protein</fullName>
    </submittedName>
</protein>
<evidence type="ECO:0000313" key="3">
    <source>
        <dbReference type="Proteomes" id="UP001291653"/>
    </source>
</evidence>
<reference evidence="2 3" key="1">
    <citation type="submission" date="2022-10" db="EMBL/GenBank/DDBJ databases">
        <title>Draft genome sequence of Streptomyces sp. YSPA8.</title>
        <authorList>
            <person name="Moriuchi R."/>
            <person name="Dohra H."/>
            <person name="Yamamura H."/>
            <person name="Kodani S."/>
        </authorList>
    </citation>
    <scope>NUCLEOTIDE SEQUENCE [LARGE SCALE GENOMIC DNA]</scope>
    <source>
        <strain evidence="2 3">YSPA8</strain>
    </source>
</reference>
<evidence type="ECO:0000313" key="2">
    <source>
        <dbReference type="EMBL" id="GLF93367.1"/>
    </source>
</evidence>
<name>A0ABQ5NSY5_9ACTN</name>
<comment type="caution">
    <text evidence="2">The sequence shown here is derived from an EMBL/GenBank/DDBJ whole genome shotgun (WGS) entry which is preliminary data.</text>
</comment>
<dbReference type="InterPro" id="IPR007278">
    <property type="entry name" value="DUF397"/>
</dbReference>
<organism evidence="2 3">
    <name type="scientific">Streptomyces yaizuensis</name>
    <dbReference type="NCBI Taxonomy" id="2989713"/>
    <lineage>
        <taxon>Bacteria</taxon>
        <taxon>Bacillati</taxon>
        <taxon>Actinomycetota</taxon>
        <taxon>Actinomycetes</taxon>
        <taxon>Kitasatosporales</taxon>
        <taxon>Streptomycetaceae</taxon>
        <taxon>Streptomyces</taxon>
    </lineage>
</organism>
<proteinExistence type="predicted"/>
<feature type="domain" description="DUF397" evidence="1">
    <location>
        <begin position="9"/>
        <end position="57"/>
    </location>
</feature>
<evidence type="ECO:0000259" key="1">
    <source>
        <dbReference type="Pfam" id="PF04149"/>
    </source>
</evidence>
<sequence length="62" mass="6511">MNTPAPYPVWRKSSRSLVQCVEVAPFPDGSVGVRDSKAPAATVRLGPGAWAAFRDALARDGG</sequence>
<accession>A0ABQ5NSY5</accession>